<evidence type="ECO:0000256" key="4">
    <source>
        <dbReference type="ARBA" id="ARBA00022679"/>
    </source>
</evidence>
<evidence type="ECO:0000313" key="12">
    <source>
        <dbReference type="EMBL" id="ERP38796.1"/>
    </source>
</evidence>
<organism evidence="12 13">
    <name type="scientific">Chitinivibrio alkaliphilus ACht1</name>
    <dbReference type="NCBI Taxonomy" id="1313304"/>
    <lineage>
        <taxon>Bacteria</taxon>
        <taxon>Pseudomonadati</taxon>
        <taxon>Fibrobacterota</taxon>
        <taxon>Chitinivibrionia</taxon>
        <taxon>Chitinivibrionales</taxon>
        <taxon>Chitinivibrionaceae</taxon>
        <taxon>Chitinivibrio</taxon>
    </lineage>
</organism>
<comment type="similarity">
    <text evidence="10">Belongs to the ApbE family.</text>
</comment>
<dbReference type="eggNOG" id="COG1477">
    <property type="taxonomic scope" value="Bacteria"/>
</dbReference>
<proteinExistence type="inferred from homology"/>
<evidence type="ECO:0000256" key="10">
    <source>
        <dbReference type="PIRNR" id="PIRNR006268"/>
    </source>
</evidence>
<keyword evidence="7 10" id="KW-0460">Magnesium</keyword>
<dbReference type="PANTHER" id="PTHR30040:SF2">
    <property type="entry name" value="FAD:PROTEIN FMN TRANSFERASE"/>
    <property type="match status" value="1"/>
</dbReference>
<evidence type="ECO:0000313" key="13">
    <source>
        <dbReference type="Proteomes" id="UP000017148"/>
    </source>
</evidence>
<dbReference type="AlphaFoldDB" id="U7DD44"/>
<dbReference type="Gene3D" id="3.10.520.10">
    <property type="entry name" value="ApbE-like domains"/>
    <property type="match status" value="1"/>
</dbReference>
<keyword evidence="4 10" id="KW-0808">Transferase</keyword>
<evidence type="ECO:0000256" key="5">
    <source>
        <dbReference type="ARBA" id="ARBA00022723"/>
    </source>
</evidence>
<feature type="binding site" evidence="11">
    <location>
        <position position="290"/>
    </location>
    <ligand>
        <name>Mg(2+)</name>
        <dbReference type="ChEBI" id="CHEBI:18420"/>
    </ligand>
</feature>
<evidence type="ECO:0000256" key="6">
    <source>
        <dbReference type="ARBA" id="ARBA00022827"/>
    </source>
</evidence>
<dbReference type="Proteomes" id="UP000017148">
    <property type="component" value="Unassembled WGS sequence"/>
</dbReference>
<sequence length="336" mass="37602">MNILAGIFCGLMFLSGCTNHDTTPEEHHRRFWKFSTHIDITLTSPTPPDDTLWDGVTQLLNRYNRRYSPMDTLSWVWQVNHRTSDTVIVDEELFDMVQQAQWGHKVLGGTFDITTAPLRHYWNTPQKSGLPNLHSAQTKEALPQLLRYTGMEHLTTIAPDTLIFSHDKSTLDVGGIAKSYVIKALKTYLLEEDIPRFIISIGGDLYLHDTTDTPFILGVQHPRKTGAVLCTLHVATGSVVTSGDYERYRRDAKGHRIHHILNPKTGYPTEENQSVTLIGNNPVTTDILSTGLLAHPVAQAEKILSALPDITAIIVDRAATVHTIQGPQSPDIRCRD</sequence>
<keyword evidence="3 10" id="KW-0285">Flavoprotein</keyword>
<evidence type="ECO:0000256" key="9">
    <source>
        <dbReference type="ARBA" id="ARBA00048540"/>
    </source>
</evidence>
<evidence type="ECO:0000256" key="8">
    <source>
        <dbReference type="ARBA" id="ARBA00031306"/>
    </source>
</evidence>
<evidence type="ECO:0000256" key="1">
    <source>
        <dbReference type="ARBA" id="ARBA00011955"/>
    </source>
</evidence>
<evidence type="ECO:0000256" key="3">
    <source>
        <dbReference type="ARBA" id="ARBA00022630"/>
    </source>
</evidence>
<dbReference type="InterPro" id="IPR003374">
    <property type="entry name" value="ApbE-like_sf"/>
</dbReference>
<comment type="caution">
    <text evidence="12">The sequence shown here is derived from an EMBL/GenBank/DDBJ whole genome shotgun (WGS) entry which is preliminary data.</text>
</comment>
<name>U7DD44_9BACT</name>
<protein>
    <recommendedName>
        <fullName evidence="2 10">FAD:protein FMN transferase</fullName>
        <ecNumber evidence="1 10">2.7.1.180</ecNumber>
    </recommendedName>
    <alternativeName>
        <fullName evidence="8 10">Flavin transferase</fullName>
    </alternativeName>
</protein>
<accession>U7DD44</accession>
<dbReference type="PIRSF" id="PIRSF006268">
    <property type="entry name" value="ApbE"/>
    <property type="match status" value="1"/>
</dbReference>
<evidence type="ECO:0000256" key="11">
    <source>
        <dbReference type="PIRSR" id="PIRSR006268-2"/>
    </source>
</evidence>
<comment type="catalytic activity">
    <reaction evidence="9 10">
        <text>L-threonyl-[protein] + FAD = FMN-L-threonyl-[protein] + AMP + H(+)</text>
        <dbReference type="Rhea" id="RHEA:36847"/>
        <dbReference type="Rhea" id="RHEA-COMP:11060"/>
        <dbReference type="Rhea" id="RHEA-COMP:11061"/>
        <dbReference type="ChEBI" id="CHEBI:15378"/>
        <dbReference type="ChEBI" id="CHEBI:30013"/>
        <dbReference type="ChEBI" id="CHEBI:57692"/>
        <dbReference type="ChEBI" id="CHEBI:74257"/>
        <dbReference type="ChEBI" id="CHEBI:456215"/>
        <dbReference type="EC" id="2.7.1.180"/>
    </reaction>
</comment>
<dbReference type="PANTHER" id="PTHR30040">
    <property type="entry name" value="THIAMINE BIOSYNTHESIS LIPOPROTEIN APBE"/>
    <property type="match status" value="1"/>
</dbReference>
<dbReference type="Pfam" id="PF02424">
    <property type="entry name" value="ApbE"/>
    <property type="match status" value="1"/>
</dbReference>
<reference evidence="12 13" key="1">
    <citation type="journal article" date="2013" name="Environ. Microbiol.">
        <title>Genome analysis of Chitinivibrio alkaliphilus gen. nov., sp. nov., a novel extremely haloalkaliphilic anaerobic chitinolytic bacterium from the candidate phylum Termite Group 3.</title>
        <authorList>
            <person name="Sorokin D.Y."/>
            <person name="Gumerov V.M."/>
            <person name="Rakitin A.L."/>
            <person name="Beletsky A.V."/>
            <person name="Damste J.S."/>
            <person name="Muyzer G."/>
            <person name="Mardanov A.V."/>
            <person name="Ravin N.V."/>
        </authorList>
    </citation>
    <scope>NUCLEOTIDE SEQUENCE [LARGE SCALE GENOMIC DNA]</scope>
    <source>
        <strain evidence="12 13">ACht1</strain>
    </source>
</reference>
<evidence type="ECO:0000256" key="2">
    <source>
        <dbReference type="ARBA" id="ARBA00016337"/>
    </source>
</evidence>
<dbReference type="InterPro" id="IPR024932">
    <property type="entry name" value="ApbE"/>
</dbReference>
<keyword evidence="6 10" id="KW-0274">FAD</keyword>
<dbReference type="SUPFAM" id="SSF143631">
    <property type="entry name" value="ApbE-like"/>
    <property type="match status" value="1"/>
</dbReference>
<keyword evidence="12" id="KW-0449">Lipoprotein</keyword>
<gene>
    <name evidence="12" type="ORF">CALK_0566</name>
</gene>
<dbReference type="GO" id="GO:0046872">
    <property type="term" value="F:metal ion binding"/>
    <property type="evidence" value="ECO:0007669"/>
    <property type="project" value="UniProtKB-UniRule"/>
</dbReference>
<dbReference type="EC" id="2.7.1.180" evidence="1 10"/>
<dbReference type="STRING" id="1313304.CALK_0566"/>
<comment type="cofactor">
    <cofactor evidence="11">
        <name>Mg(2+)</name>
        <dbReference type="ChEBI" id="CHEBI:18420"/>
    </cofactor>
    <cofactor evidence="11">
        <name>Mn(2+)</name>
        <dbReference type="ChEBI" id="CHEBI:29035"/>
    </cofactor>
    <text evidence="11">Magnesium. Can also use manganese.</text>
</comment>
<feature type="binding site" evidence="11">
    <location>
        <position position="286"/>
    </location>
    <ligand>
        <name>Mg(2+)</name>
        <dbReference type="ChEBI" id="CHEBI:18420"/>
    </ligand>
</feature>
<feature type="binding site" evidence="11">
    <location>
        <position position="175"/>
    </location>
    <ligand>
        <name>Mg(2+)</name>
        <dbReference type="ChEBI" id="CHEBI:18420"/>
    </ligand>
</feature>
<keyword evidence="13" id="KW-1185">Reference proteome</keyword>
<evidence type="ECO:0000256" key="7">
    <source>
        <dbReference type="ARBA" id="ARBA00022842"/>
    </source>
</evidence>
<dbReference type="EMBL" id="ASJR01000004">
    <property type="protein sequence ID" value="ERP38796.1"/>
    <property type="molecule type" value="Genomic_DNA"/>
</dbReference>
<dbReference type="GO" id="GO:0016740">
    <property type="term" value="F:transferase activity"/>
    <property type="evidence" value="ECO:0007669"/>
    <property type="project" value="UniProtKB-UniRule"/>
</dbReference>
<keyword evidence="5 10" id="KW-0479">Metal-binding</keyword>